<dbReference type="InterPro" id="IPR007213">
    <property type="entry name" value="Ppm1/Ppm2/Tcmp"/>
</dbReference>
<keyword evidence="1" id="KW-0489">Methyltransferase</keyword>
<dbReference type="InterPro" id="IPR029063">
    <property type="entry name" value="SAM-dependent_MTases_sf"/>
</dbReference>
<proteinExistence type="predicted"/>
<dbReference type="SUPFAM" id="SSF53335">
    <property type="entry name" value="S-adenosyl-L-methionine-dependent methyltransferases"/>
    <property type="match status" value="1"/>
</dbReference>
<dbReference type="Gene3D" id="3.40.50.150">
    <property type="entry name" value="Vaccinia Virus protein VP39"/>
    <property type="match status" value="1"/>
</dbReference>
<evidence type="ECO:0000256" key="1">
    <source>
        <dbReference type="ARBA" id="ARBA00022603"/>
    </source>
</evidence>
<name>A0ABW9V9I0_9BURK</name>
<evidence type="ECO:0008006" key="5">
    <source>
        <dbReference type="Google" id="ProtNLM"/>
    </source>
</evidence>
<protein>
    <recommendedName>
        <fullName evidence="5">Methyltransferase domain-containing protein</fullName>
    </recommendedName>
</protein>
<keyword evidence="4" id="KW-1185">Reference proteome</keyword>
<gene>
    <name evidence="3" type="ORF">GTP38_13435</name>
</gene>
<evidence type="ECO:0000313" key="3">
    <source>
        <dbReference type="EMBL" id="MYM35334.1"/>
    </source>
</evidence>
<dbReference type="PANTHER" id="PTHR43619:SF2">
    <property type="entry name" value="S-ADENOSYL-L-METHIONINE-DEPENDENT METHYLTRANSFERASES SUPERFAMILY PROTEIN"/>
    <property type="match status" value="1"/>
</dbReference>
<dbReference type="EMBL" id="WWCO01000008">
    <property type="protein sequence ID" value="MYM35334.1"/>
    <property type="molecule type" value="Genomic_DNA"/>
</dbReference>
<sequence length="137" mass="15311">MPCPSAHTLKEELEQASFDATSPTHFSWLGVSMHLKPDEVMRTLSDVANCAPGSSIVFDYCVHRNHLDEQDRAELDLVAASLAAQGKHLHSGFDPQRLEHMLRHYGFREVEHLGPDAPHARYGARLSGIFHMVRATV</sequence>
<reference evidence="3 4" key="1">
    <citation type="submission" date="2019-12" db="EMBL/GenBank/DDBJ databases">
        <title>Novel species isolated from a subtropical stream in China.</title>
        <authorList>
            <person name="Lu H."/>
        </authorList>
    </citation>
    <scope>NUCLEOTIDE SEQUENCE [LARGE SCALE GENOMIC DNA]</scope>
    <source>
        <strain evidence="3 4">FT94W</strain>
    </source>
</reference>
<dbReference type="Pfam" id="PF04072">
    <property type="entry name" value="LCM"/>
    <property type="match status" value="1"/>
</dbReference>
<accession>A0ABW9V9I0</accession>
<evidence type="ECO:0000313" key="4">
    <source>
        <dbReference type="Proteomes" id="UP000449678"/>
    </source>
</evidence>
<evidence type="ECO:0000256" key="2">
    <source>
        <dbReference type="ARBA" id="ARBA00022679"/>
    </source>
</evidence>
<dbReference type="Proteomes" id="UP000449678">
    <property type="component" value="Unassembled WGS sequence"/>
</dbReference>
<organism evidence="3 4">
    <name type="scientific">Duganella lactea</name>
    <dbReference type="NCBI Taxonomy" id="2692173"/>
    <lineage>
        <taxon>Bacteria</taxon>
        <taxon>Pseudomonadati</taxon>
        <taxon>Pseudomonadota</taxon>
        <taxon>Betaproteobacteria</taxon>
        <taxon>Burkholderiales</taxon>
        <taxon>Oxalobacteraceae</taxon>
        <taxon>Telluria group</taxon>
        <taxon>Duganella</taxon>
    </lineage>
</organism>
<keyword evidence="2" id="KW-0808">Transferase</keyword>
<comment type="caution">
    <text evidence="3">The sequence shown here is derived from an EMBL/GenBank/DDBJ whole genome shotgun (WGS) entry which is preliminary data.</text>
</comment>
<dbReference type="PANTHER" id="PTHR43619">
    <property type="entry name" value="S-ADENOSYL-L-METHIONINE-DEPENDENT METHYLTRANSFERASE YKTD-RELATED"/>
    <property type="match status" value="1"/>
</dbReference>